<dbReference type="Pfam" id="PF06985">
    <property type="entry name" value="HET"/>
    <property type="match status" value="1"/>
</dbReference>
<name>A0AAE0D455_COLKA</name>
<organism evidence="2 3">
    <name type="scientific">Colletotrichum kahawae</name>
    <name type="common">Coffee berry disease fungus</name>
    <dbReference type="NCBI Taxonomy" id="34407"/>
    <lineage>
        <taxon>Eukaryota</taxon>
        <taxon>Fungi</taxon>
        <taxon>Dikarya</taxon>
        <taxon>Ascomycota</taxon>
        <taxon>Pezizomycotina</taxon>
        <taxon>Sordariomycetes</taxon>
        <taxon>Hypocreomycetidae</taxon>
        <taxon>Glomerellales</taxon>
        <taxon>Glomerellaceae</taxon>
        <taxon>Colletotrichum</taxon>
        <taxon>Colletotrichum gloeosporioides species complex</taxon>
    </lineage>
</organism>
<dbReference type="PANTHER" id="PTHR33112">
    <property type="entry name" value="DOMAIN PROTEIN, PUTATIVE-RELATED"/>
    <property type="match status" value="1"/>
</dbReference>
<sequence>MIILPIIESSHALLCYKRSLKRLGDVPDGITNPIYQLINGLEDRLVVDPPKHDDACCDNPKCPAASTGDGRISGPRYSCLDCVPGQLHFCPECVVVPGQGIDHNQNHRLVQLLPTICAICQGVTPLEVHPGKNFRGLYREYSASGATHKRVAEARACGFCSFVWTALLQHHLDNIQWPPDEDTKVTIRVRQPWSSWLEIAVVANFDEEESNFELQGEQFTSKSQNVGNMERELQVGPPMEWSHEMGINPLTSDEQIHVVKPTSLAKVQPYSGSDEALLLAKKWLHNCLEQHTTCNIPGPALLPTRVIDLHGADHERVYLRETQDDSGAYAALSYCWGSGAPGLITTTKNYHSHLEGIEIQSLPKTIRDAIRAARKLDLRYLWVDRLCIIQDSAEDWAHEAALMCEVYSGATLTLSADGSNSATQGLFQTDQALSKLDYRTYIDPDGNVTPMVLIKPQAHPTVSGCSLGLSQPIDSRGWTMQERLMSRRVLHFTSDELAWECDTLTESSDTGPDEYLAGLWRRDLVAQLAWKPPSPSDLEDFMKATNRRNVENIGDTNTEDMAAWMAVLKERNKQGDWHESGGYVAPTWSWAHLRGPMSYLTCLPRTPFVPYADVIEAQTVPVIPEEPTGQLCSGSITLYGHMVHGLNFGSAQGIYEDGTVQDICFLSLEKHGYRWSIEFEPDDVTGLTRRRGCNLTDVAVFLLGTKDFKLEDGKQGAVIGVSKPTEMSRRKQETEADILEAGVQNLNIERSIPHELSDVFRGDLNFARWSSYLVLVESLEETGKYERIGCFDAQIDTLLLVPREQLLDYFQG</sequence>
<protein>
    <submittedName>
        <fullName evidence="2">Heterokaryon incompatibility protein</fullName>
    </submittedName>
</protein>
<dbReference type="EMBL" id="VYYT01000264">
    <property type="protein sequence ID" value="KAK2751520.1"/>
    <property type="molecule type" value="Genomic_DNA"/>
</dbReference>
<proteinExistence type="predicted"/>
<keyword evidence="3" id="KW-1185">Reference proteome</keyword>
<evidence type="ECO:0000313" key="2">
    <source>
        <dbReference type="EMBL" id="KAK2751520.1"/>
    </source>
</evidence>
<reference evidence="2" key="1">
    <citation type="submission" date="2023-02" db="EMBL/GenBank/DDBJ databases">
        <title>Colletotrichum kahawae CIFC_Que2 genome sequencing and assembly.</title>
        <authorList>
            <person name="Baroncelli R."/>
        </authorList>
    </citation>
    <scope>NUCLEOTIDE SEQUENCE</scope>
    <source>
        <strain evidence="2">CIFC_Que2</strain>
    </source>
</reference>
<dbReference type="PANTHER" id="PTHR33112:SF16">
    <property type="entry name" value="HETEROKARYON INCOMPATIBILITY DOMAIN-CONTAINING PROTEIN"/>
    <property type="match status" value="1"/>
</dbReference>
<gene>
    <name evidence="2" type="ORF">CKAH01_17875</name>
</gene>
<dbReference type="Proteomes" id="UP001281614">
    <property type="component" value="Unassembled WGS sequence"/>
</dbReference>
<dbReference type="AlphaFoldDB" id="A0AAE0D455"/>
<evidence type="ECO:0000259" key="1">
    <source>
        <dbReference type="Pfam" id="PF06985"/>
    </source>
</evidence>
<accession>A0AAE0D455</accession>
<feature type="domain" description="Heterokaryon incompatibility" evidence="1">
    <location>
        <begin position="329"/>
        <end position="482"/>
    </location>
</feature>
<comment type="caution">
    <text evidence="2">The sequence shown here is derived from an EMBL/GenBank/DDBJ whole genome shotgun (WGS) entry which is preliminary data.</text>
</comment>
<dbReference type="InterPro" id="IPR010730">
    <property type="entry name" value="HET"/>
</dbReference>
<evidence type="ECO:0000313" key="3">
    <source>
        <dbReference type="Proteomes" id="UP001281614"/>
    </source>
</evidence>